<feature type="compositionally biased region" description="Polar residues" evidence="1">
    <location>
        <begin position="388"/>
        <end position="400"/>
    </location>
</feature>
<proteinExistence type="predicted"/>
<gene>
    <name evidence="3" type="ORF">Q31b_26930</name>
</gene>
<keyword evidence="2" id="KW-1133">Transmembrane helix</keyword>
<comment type="caution">
    <text evidence="3">The sequence shown here is derived from an EMBL/GenBank/DDBJ whole genome shotgun (WGS) entry which is preliminary data.</text>
</comment>
<protein>
    <submittedName>
        <fullName evidence="3">Uncharacterized protein</fullName>
    </submittedName>
</protein>
<feature type="region of interest" description="Disordered" evidence="1">
    <location>
        <begin position="370"/>
        <end position="404"/>
    </location>
</feature>
<reference evidence="3 4" key="1">
    <citation type="submission" date="2019-02" db="EMBL/GenBank/DDBJ databases">
        <title>Deep-cultivation of Planctomycetes and their phenomic and genomic characterization uncovers novel biology.</title>
        <authorList>
            <person name="Wiegand S."/>
            <person name="Jogler M."/>
            <person name="Boedeker C."/>
            <person name="Pinto D."/>
            <person name="Vollmers J."/>
            <person name="Rivas-Marin E."/>
            <person name="Kohn T."/>
            <person name="Peeters S.H."/>
            <person name="Heuer A."/>
            <person name="Rast P."/>
            <person name="Oberbeckmann S."/>
            <person name="Bunk B."/>
            <person name="Jeske O."/>
            <person name="Meyerdierks A."/>
            <person name="Storesund J.E."/>
            <person name="Kallscheuer N."/>
            <person name="Luecker S."/>
            <person name="Lage O.M."/>
            <person name="Pohl T."/>
            <person name="Merkel B.J."/>
            <person name="Hornburger P."/>
            <person name="Mueller R.-W."/>
            <person name="Bruemmer F."/>
            <person name="Labrenz M."/>
            <person name="Spormann A.M."/>
            <person name="Op Den Camp H."/>
            <person name="Overmann J."/>
            <person name="Amann R."/>
            <person name="Jetten M.S.M."/>
            <person name="Mascher T."/>
            <person name="Medema M.H."/>
            <person name="Devos D.P."/>
            <person name="Kaster A.-K."/>
            <person name="Ovreas L."/>
            <person name="Rohde M."/>
            <person name="Galperin M.Y."/>
            <person name="Jogler C."/>
        </authorList>
    </citation>
    <scope>NUCLEOTIDE SEQUENCE [LARGE SCALE GENOMIC DNA]</scope>
    <source>
        <strain evidence="3 4">Q31b</strain>
    </source>
</reference>
<evidence type="ECO:0000313" key="4">
    <source>
        <dbReference type="Proteomes" id="UP000315471"/>
    </source>
</evidence>
<organism evidence="3 4">
    <name type="scientific">Novipirellula aureliae</name>
    <dbReference type="NCBI Taxonomy" id="2527966"/>
    <lineage>
        <taxon>Bacteria</taxon>
        <taxon>Pseudomonadati</taxon>
        <taxon>Planctomycetota</taxon>
        <taxon>Planctomycetia</taxon>
        <taxon>Pirellulales</taxon>
        <taxon>Pirellulaceae</taxon>
        <taxon>Novipirellula</taxon>
    </lineage>
</organism>
<dbReference type="AlphaFoldDB" id="A0A5C6DYF6"/>
<sequence length="611" mass="67004">MNRSSSYADDPRRSRGSFSVLLGFILLICGFVFVATGVVSTAHRALVMKAVPTQISYQQLARDGLGDNAFVSLQNVDFDRNESPSQMESIQAGLSKLAEKANENAGSVDAQSVDLKARIEAIKQQMLDPATRAEFARLVADSFTSIRLYPQGHISNSTQLGVSLARSGKAIELASEQIDHTGEIRGYISLDKSERTRRTIERISDQVNRSDNDAFDSSAWLEIAQEIGNADASETPIYLIDPMDVPPNRTESFAKMAAAGLAIVLGWLLCGSGTASWFMWIFSPIPAIVGMVGFPLRRGRGGRVTRTIYLLIGIFLSAVGAYFMVRSGRFGFTGGSSLEQGLGFMIATTGLAAILATILHRRAQLPLQDFLPPPPVPSQQSNDPILRYQSTNGQTASGPQQEKRETLKYAKMKRADEVQYYTDPRFIAATDDACRSATIDVVERLATIGFSNPTFIRSADDYNSGTIALQFGGEHKVLAEISDNGKRPMVRFISALFDGLAVITVSKNICAASPLQVGENGAYQSINGEPIEDLLTAHLEQTIRLAERRDSQLVTFDHEEKLEICLYARRVFTDLQREFGNGKLEVPSASYERFHFPPQPVQELSATFSID</sequence>
<feature type="transmembrane region" description="Helical" evidence="2">
    <location>
        <begin position="308"/>
        <end position="325"/>
    </location>
</feature>
<name>A0A5C6DYF6_9BACT</name>
<dbReference type="OrthoDB" id="236733at2"/>
<feature type="transmembrane region" description="Helical" evidence="2">
    <location>
        <begin position="20"/>
        <end position="39"/>
    </location>
</feature>
<keyword evidence="4" id="KW-1185">Reference proteome</keyword>
<dbReference type="RefSeq" id="WP_146600100.1">
    <property type="nucleotide sequence ID" value="NZ_SJPY01000004.1"/>
</dbReference>
<feature type="transmembrane region" description="Helical" evidence="2">
    <location>
        <begin position="275"/>
        <end position="296"/>
    </location>
</feature>
<keyword evidence="2" id="KW-0812">Transmembrane</keyword>
<accession>A0A5C6DYF6</accession>
<dbReference type="Proteomes" id="UP000315471">
    <property type="component" value="Unassembled WGS sequence"/>
</dbReference>
<evidence type="ECO:0000256" key="2">
    <source>
        <dbReference type="SAM" id="Phobius"/>
    </source>
</evidence>
<keyword evidence="2" id="KW-0472">Membrane</keyword>
<feature type="transmembrane region" description="Helical" evidence="2">
    <location>
        <begin position="341"/>
        <end position="359"/>
    </location>
</feature>
<evidence type="ECO:0000313" key="3">
    <source>
        <dbReference type="EMBL" id="TWU41254.1"/>
    </source>
</evidence>
<evidence type="ECO:0000256" key="1">
    <source>
        <dbReference type="SAM" id="MobiDB-lite"/>
    </source>
</evidence>
<dbReference type="EMBL" id="SJPY01000004">
    <property type="protein sequence ID" value="TWU41254.1"/>
    <property type="molecule type" value="Genomic_DNA"/>
</dbReference>